<dbReference type="InterPro" id="IPR000538">
    <property type="entry name" value="Link_dom"/>
</dbReference>
<dbReference type="GO" id="GO:0004888">
    <property type="term" value="F:transmembrane signaling receptor activity"/>
    <property type="evidence" value="ECO:0007669"/>
    <property type="project" value="TreeGrafter"/>
</dbReference>
<keyword evidence="9" id="KW-0245">EGF-like domain</keyword>
<evidence type="ECO:0000256" key="7">
    <source>
        <dbReference type="ARBA" id="ARBA00023170"/>
    </source>
</evidence>
<reference evidence="12" key="1">
    <citation type="submission" date="2023-01" db="EMBL/GenBank/DDBJ databases">
        <title>Genome assembly of the deep-sea coral Lophelia pertusa.</title>
        <authorList>
            <person name="Herrera S."/>
            <person name="Cordes E."/>
        </authorList>
    </citation>
    <scope>NUCLEOTIDE SEQUENCE</scope>
    <source>
        <strain evidence="12">USNM1676648</strain>
        <tissue evidence="12">Polyp</tissue>
    </source>
</reference>
<dbReference type="PROSITE" id="PS01241">
    <property type="entry name" value="LINK_1"/>
    <property type="match status" value="1"/>
</dbReference>
<name>A0A9X0CQ04_9CNID</name>
<dbReference type="SMART" id="SM00445">
    <property type="entry name" value="LINK"/>
    <property type="match status" value="1"/>
</dbReference>
<feature type="domain" description="Link" evidence="11">
    <location>
        <begin position="195"/>
        <end position="288"/>
    </location>
</feature>
<keyword evidence="2" id="KW-0812">Transmembrane</keyword>
<feature type="domain" description="EGF-like" evidence="10">
    <location>
        <begin position="141"/>
        <end position="179"/>
    </location>
</feature>
<dbReference type="PANTHER" id="PTHR10225:SF5">
    <property type="entry name" value="C-TYPE LECTIN DOMAIN-CONTAINING PROTEIN"/>
    <property type="match status" value="1"/>
</dbReference>
<dbReference type="Proteomes" id="UP001163046">
    <property type="component" value="Unassembled WGS sequence"/>
</dbReference>
<organism evidence="12 13">
    <name type="scientific">Desmophyllum pertusum</name>
    <dbReference type="NCBI Taxonomy" id="174260"/>
    <lineage>
        <taxon>Eukaryota</taxon>
        <taxon>Metazoa</taxon>
        <taxon>Cnidaria</taxon>
        <taxon>Anthozoa</taxon>
        <taxon>Hexacorallia</taxon>
        <taxon>Scleractinia</taxon>
        <taxon>Caryophylliina</taxon>
        <taxon>Caryophylliidae</taxon>
        <taxon>Desmophyllum</taxon>
    </lineage>
</organism>
<proteinExistence type="predicted"/>
<dbReference type="InterPro" id="IPR000742">
    <property type="entry name" value="EGF"/>
</dbReference>
<protein>
    <submittedName>
        <fullName evidence="12">Hyaluronan and proteoglycan link protein 3</fullName>
    </submittedName>
</protein>
<dbReference type="EMBL" id="MU826847">
    <property type="protein sequence ID" value="KAJ7371430.1"/>
    <property type="molecule type" value="Genomic_DNA"/>
</dbReference>
<evidence type="ECO:0000259" key="11">
    <source>
        <dbReference type="PROSITE" id="PS50963"/>
    </source>
</evidence>
<accession>A0A9X0CQ04</accession>
<sequence>MFIFLQRLAAGYCETDLQNPSLMDSANCHPMFSPLCIVILSLSLVSSLPNDVLEATFYKLEGKSFIWNLTERHLAHDFWDCLFLCINTERRDCYSYNFGGAEVQGLYECELSYSEMKLEPEKVQDRQGFAYYGMTAESLYSYLPCASSPCLHGKECITKPIHGLYSCKCPLENIGMKFIDDKCSIDMTQIGNGPLVKRVQLRYFKGMKLNFFESEKLCKLLNASMASYDQLYAAWNAGLDGCVTGWINDSRVAFPRQTATAGCGNRVGIITSLPQDKYNGRSHVWCHYN</sequence>
<evidence type="ECO:0000256" key="2">
    <source>
        <dbReference type="ARBA" id="ARBA00022692"/>
    </source>
</evidence>
<dbReference type="InterPro" id="IPR043210">
    <property type="entry name" value="CD44_antigen-like"/>
</dbReference>
<dbReference type="SUPFAM" id="SSF57196">
    <property type="entry name" value="EGF/Laminin"/>
    <property type="match status" value="1"/>
</dbReference>
<keyword evidence="8" id="KW-0325">Glycoprotein</keyword>
<dbReference type="PANTHER" id="PTHR10225">
    <property type="entry name" value="HYALURONAN RECEPTOR"/>
    <property type="match status" value="1"/>
</dbReference>
<keyword evidence="5" id="KW-0472">Membrane</keyword>
<dbReference type="GO" id="GO:0007155">
    <property type="term" value="P:cell adhesion"/>
    <property type="evidence" value="ECO:0007669"/>
    <property type="project" value="InterPro"/>
</dbReference>
<dbReference type="GO" id="GO:0005540">
    <property type="term" value="F:hyaluronic acid binding"/>
    <property type="evidence" value="ECO:0007669"/>
    <property type="project" value="InterPro"/>
</dbReference>
<keyword evidence="13" id="KW-1185">Reference proteome</keyword>
<dbReference type="PROSITE" id="PS50963">
    <property type="entry name" value="LINK_2"/>
    <property type="match status" value="1"/>
</dbReference>
<evidence type="ECO:0000313" key="12">
    <source>
        <dbReference type="EMBL" id="KAJ7371430.1"/>
    </source>
</evidence>
<dbReference type="SUPFAM" id="SSF56436">
    <property type="entry name" value="C-type lectin-like"/>
    <property type="match status" value="1"/>
</dbReference>
<dbReference type="InterPro" id="IPR016187">
    <property type="entry name" value="CTDL_fold"/>
</dbReference>
<dbReference type="Gene3D" id="3.10.100.10">
    <property type="entry name" value="Mannose-Binding Protein A, subunit A"/>
    <property type="match status" value="1"/>
</dbReference>
<keyword evidence="7" id="KW-0675">Receptor</keyword>
<evidence type="ECO:0000256" key="4">
    <source>
        <dbReference type="ARBA" id="ARBA00022989"/>
    </source>
</evidence>
<dbReference type="Gene3D" id="2.10.25.10">
    <property type="entry name" value="Laminin"/>
    <property type="match status" value="1"/>
</dbReference>
<evidence type="ECO:0000256" key="6">
    <source>
        <dbReference type="ARBA" id="ARBA00023157"/>
    </source>
</evidence>
<dbReference type="OrthoDB" id="5860362at2759"/>
<comment type="caution">
    <text evidence="12">The sequence shown here is derived from an EMBL/GenBank/DDBJ whole genome shotgun (WGS) entry which is preliminary data.</text>
</comment>
<feature type="disulfide bond" evidence="9">
    <location>
        <begin position="150"/>
        <end position="167"/>
    </location>
</feature>
<comment type="caution">
    <text evidence="9">Lacks conserved residue(s) required for the propagation of feature annotation.</text>
</comment>
<evidence type="ECO:0000256" key="5">
    <source>
        <dbReference type="ARBA" id="ARBA00023136"/>
    </source>
</evidence>
<keyword evidence="3" id="KW-0732">Signal</keyword>
<keyword evidence="6 9" id="KW-1015">Disulfide bond</keyword>
<evidence type="ECO:0000313" key="13">
    <source>
        <dbReference type="Proteomes" id="UP001163046"/>
    </source>
</evidence>
<evidence type="ECO:0000256" key="1">
    <source>
        <dbReference type="ARBA" id="ARBA00004167"/>
    </source>
</evidence>
<dbReference type="PROSITE" id="PS50026">
    <property type="entry name" value="EGF_3"/>
    <property type="match status" value="1"/>
</dbReference>
<evidence type="ECO:0000256" key="9">
    <source>
        <dbReference type="PROSITE-ProRule" id="PRU00076"/>
    </source>
</evidence>
<dbReference type="InterPro" id="IPR016186">
    <property type="entry name" value="C-type_lectin-like/link_sf"/>
</dbReference>
<comment type="subcellular location">
    <subcellularLocation>
        <location evidence="1">Membrane</location>
        <topology evidence="1">Single-pass membrane protein</topology>
    </subcellularLocation>
</comment>
<dbReference type="AlphaFoldDB" id="A0A9X0CQ04"/>
<gene>
    <name evidence="12" type="primary">HAPLN3_1</name>
    <name evidence="12" type="ORF">OS493_025896</name>
</gene>
<evidence type="ECO:0000256" key="8">
    <source>
        <dbReference type="ARBA" id="ARBA00023180"/>
    </source>
</evidence>
<dbReference type="GO" id="GO:0005886">
    <property type="term" value="C:plasma membrane"/>
    <property type="evidence" value="ECO:0007669"/>
    <property type="project" value="UniProtKB-ARBA"/>
</dbReference>
<dbReference type="Pfam" id="PF00193">
    <property type="entry name" value="Xlink"/>
    <property type="match status" value="1"/>
</dbReference>
<evidence type="ECO:0000259" key="10">
    <source>
        <dbReference type="PROSITE" id="PS50026"/>
    </source>
</evidence>
<keyword evidence="4" id="KW-1133">Transmembrane helix</keyword>
<evidence type="ECO:0000256" key="3">
    <source>
        <dbReference type="ARBA" id="ARBA00022729"/>
    </source>
</evidence>